<dbReference type="PROSITE" id="PS00893">
    <property type="entry name" value="NUDIX_BOX"/>
    <property type="match status" value="1"/>
</dbReference>
<reference evidence="3 4" key="1">
    <citation type="submission" date="2016-02" db="EMBL/GenBank/DDBJ databases">
        <title>Anaerosporomusa subterraneum gen. nov., sp. nov., a spore-forming obligate anaerobe isolated from saprolite.</title>
        <authorList>
            <person name="Choi J.K."/>
            <person name="Shah M."/>
            <person name="Yee N."/>
        </authorList>
    </citation>
    <scope>NUCLEOTIDE SEQUENCE [LARGE SCALE GENOMIC DNA]</scope>
    <source>
        <strain evidence="3 4">RU4</strain>
    </source>
</reference>
<dbReference type="EMBL" id="LSGP01000005">
    <property type="protein sequence ID" value="KYZ77894.1"/>
    <property type="molecule type" value="Genomic_DNA"/>
</dbReference>
<name>A0A154BV39_ANASB</name>
<protein>
    <submittedName>
        <fullName evidence="3">ADP-ribose pyrophosphatase</fullName>
    </submittedName>
</protein>
<dbReference type="PROSITE" id="PS51462">
    <property type="entry name" value="NUDIX"/>
    <property type="match status" value="1"/>
</dbReference>
<evidence type="ECO:0000259" key="2">
    <source>
        <dbReference type="PROSITE" id="PS51462"/>
    </source>
</evidence>
<dbReference type="Pfam" id="PF00293">
    <property type="entry name" value="NUDIX"/>
    <property type="match status" value="1"/>
</dbReference>
<dbReference type="InterPro" id="IPR015797">
    <property type="entry name" value="NUDIX_hydrolase-like_dom_sf"/>
</dbReference>
<feature type="domain" description="Nudix hydrolase" evidence="2">
    <location>
        <begin position="35"/>
        <end position="164"/>
    </location>
</feature>
<gene>
    <name evidence="3" type="ORF">AXX12_16655</name>
</gene>
<keyword evidence="1" id="KW-0378">Hydrolase</keyword>
<dbReference type="InterPro" id="IPR020084">
    <property type="entry name" value="NUDIX_hydrolase_CS"/>
</dbReference>
<dbReference type="OrthoDB" id="9786141at2"/>
<dbReference type="AlphaFoldDB" id="A0A154BV39"/>
<accession>A0A154BV39</accession>
<dbReference type="InterPro" id="IPR000086">
    <property type="entry name" value="NUDIX_hydrolase_dom"/>
</dbReference>
<evidence type="ECO:0000313" key="4">
    <source>
        <dbReference type="Proteomes" id="UP000076268"/>
    </source>
</evidence>
<dbReference type="SUPFAM" id="SSF55811">
    <property type="entry name" value="Nudix"/>
    <property type="match status" value="1"/>
</dbReference>
<dbReference type="STRING" id="1794912.AXX12_16655"/>
<dbReference type="PANTHER" id="PTHR43222:SF2">
    <property type="entry name" value="NUDIX HYDROLASE 23, CHLOROPLASTIC"/>
    <property type="match status" value="1"/>
</dbReference>
<evidence type="ECO:0000313" key="3">
    <source>
        <dbReference type="EMBL" id="KYZ77894.1"/>
    </source>
</evidence>
<dbReference type="Gene3D" id="3.90.79.10">
    <property type="entry name" value="Nucleoside Triphosphate Pyrophosphohydrolase"/>
    <property type="match status" value="1"/>
</dbReference>
<dbReference type="GO" id="GO:0016787">
    <property type="term" value="F:hydrolase activity"/>
    <property type="evidence" value="ECO:0007669"/>
    <property type="project" value="UniProtKB-KW"/>
</dbReference>
<dbReference type="Proteomes" id="UP000076268">
    <property type="component" value="Unassembled WGS sequence"/>
</dbReference>
<dbReference type="RefSeq" id="WP_066237325.1">
    <property type="nucleotide sequence ID" value="NZ_LSGP01000005.1"/>
</dbReference>
<evidence type="ECO:0000256" key="1">
    <source>
        <dbReference type="ARBA" id="ARBA00022801"/>
    </source>
</evidence>
<keyword evidence="4" id="KW-1185">Reference proteome</keyword>
<sequence length="168" mass="18953">MKQRFSFCPKCGGKLDYVPRGGIDRLTCESCDYIMYENPVVGVAGIYLQEGRILLGRRSQTSTYPGLWCIPCGYVEYNEDVQEAVKREFLEETGLRIKPECVFTVLSNFHNPQMHTVGIWFSVSVLGGSIKPGDDLDQVAFFSLDSVPDLAFPTDHTVLAMLRDRMIK</sequence>
<dbReference type="CDD" id="cd04678">
    <property type="entry name" value="NUDIX_MTH2_Nudt15"/>
    <property type="match status" value="1"/>
</dbReference>
<organism evidence="3 4">
    <name type="scientific">Anaerosporomusa subterranea</name>
    <dbReference type="NCBI Taxonomy" id="1794912"/>
    <lineage>
        <taxon>Bacteria</taxon>
        <taxon>Bacillati</taxon>
        <taxon>Bacillota</taxon>
        <taxon>Negativicutes</taxon>
        <taxon>Acetonemataceae</taxon>
        <taxon>Anaerosporomusa</taxon>
    </lineage>
</organism>
<dbReference type="PANTHER" id="PTHR43222">
    <property type="entry name" value="NUDIX HYDROLASE 23"/>
    <property type="match status" value="1"/>
</dbReference>
<comment type="caution">
    <text evidence="3">The sequence shown here is derived from an EMBL/GenBank/DDBJ whole genome shotgun (WGS) entry which is preliminary data.</text>
</comment>
<proteinExistence type="predicted"/>